<gene>
    <name evidence="1" type="ORF">FSCOSCO3_A010998</name>
</gene>
<name>A0AAV1PW53_SCOSC</name>
<sequence>MRELTGTQHSRVVVVVELVTWSGGVGRQVCDCDQVEGAELAWGMRRSRLSGEPEAETDEECYYNNK</sequence>
<reference evidence="1 2" key="1">
    <citation type="submission" date="2024-01" db="EMBL/GenBank/DDBJ databases">
        <authorList>
            <person name="Alioto T."/>
            <person name="Alioto T."/>
            <person name="Gomez Garrido J."/>
        </authorList>
    </citation>
    <scope>NUCLEOTIDE SEQUENCE [LARGE SCALE GENOMIC DNA]</scope>
</reference>
<dbReference type="EMBL" id="CAWUFR010000306">
    <property type="protein sequence ID" value="CAK6975573.1"/>
    <property type="molecule type" value="Genomic_DNA"/>
</dbReference>
<evidence type="ECO:0000313" key="1">
    <source>
        <dbReference type="EMBL" id="CAK6975573.1"/>
    </source>
</evidence>
<accession>A0AAV1PW53</accession>
<feature type="non-terminal residue" evidence="1">
    <location>
        <position position="66"/>
    </location>
</feature>
<evidence type="ECO:0000313" key="2">
    <source>
        <dbReference type="Proteomes" id="UP001314229"/>
    </source>
</evidence>
<keyword evidence="2" id="KW-1185">Reference proteome</keyword>
<dbReference type="AlphaFoldDB" id="A0AAV1PW53"/>
<organism evidence="1 2">
    <name type="scientific">Scomber scombrus</name>
    <name type="common">Atlantic mackerel</name>
    <name type="synonym">Scomber vernalis</name>
    <dbReference type="NCBI Taxonomy" id="13677"/>
    <lineage>
        <taxon>Eukaryota</taxon>
        <taxon>Metazoa</taxon>
        <taxon>Chordata</taxon>
        <taxon>Craniata</taxon>
        <taxon>Vertebrata</taxon>
        <taxon>Euteleostomi</taxon>
        <taxon>Actinopterygii</taxon>
        <taxon>Neopterygii</taxon>
        <taxon>Teleostei</taxon>
        <taxon>Neoteleostei</taxon>
        <taxon>Acanthomorphata</taxon>
        <taxon>Pelagiaria</taxon>
        <taxon>Scombriformes</taxon>
        <taxon>Scombridae</taxon>
        <taxon>Scomber</taxon>
    </lineage>
</organism>
<proteinExistence type="predicted"/>
<protein>
    <submittedName>
        <fullName evidence="1">Uncharacterized protein</fullName>
    </submittedName>
</protein>
<comment type="caution">
    <text evidence="1">The sequence shown here is derived from an EMBL/GenBank/DDBJ whole genome shotgun (WGS) entry which is preliminary data.</text>
</comment>
<dbReference type="Proteomes" id="UP001314229">
    <property type="component" value="Unassembled WGS sequence"/>
</dbReference>